<keyword evidence="4" id="KW-1185">Reference proteome</keyword>
<dbReference type="Pfam" id="PF00078">
    <property type="entry name" value="RVT_1"/>
    <property type="match status" value="1"/>
</dbReference>
<proteinExistence type="predicted"/>
<evidence type="ECO:0000256" key="1">
    <source>
        <dbReference type="SAM" id="MobiDB-lite"/>
    </source>
</evidence>
<dbReference type="EMBL" id="CP092869">
    <property type="protein sequence ID" value="UYV70593.1"/>
    <property type="molecule type" value="Genomic_DNA"/>
</dbReference>
<evidence type="ECO:0000313" key="4">
    <source>
        <dbReference type="Proteomes" id="UP001235939"/>
    </source>
</evidence>
<accession>A0ABY6KP42</accession>
<protein>
    <recommendedName>
        <fullName evidence="2">Reverse transcriptase domain-containing protein</fullName>
    </recommendedName>
</protein>
<evidence type="ECO:0000259" key="2">
    <source>
        <dbReference type="Pfam" id="PF00078"/>
    </source>
</evidence>
<organism evidence="3 4">
    <name type="scientific">Cordylochernes scorpioides</name>
    <dbReference type="NCBI Taxonomy" id="51811"/>
    <lineage>
        <taxon>Eukaryota</taxon>
        <taxon>Metazoa</taxon>
        <taxon>Ecdysozoa</taxon>
        <taxon>Arthropoda</taxon>
        <taxon>Chelicerata</taxon>
        <taxon>Arachnida</taxon>
        <taxon>Pseudoscorpiones</taxon>
        <taxon>Cheliferoidea</taxon>
        <taxon>Chernetidae</taxon>
        <taxon>Cordylochernes</taxon>
    </lineage>
</organism>
<reference evidence="3 4" key="1">
    <citation type="submission" date="2022-01" db="EMBL/GenBank/DDBJ databases">
        <title>A chromosomal length assembly of Cordylochernes scorpioides.</title>
        <authorList>
            <person name="Zeh D."/>
            <person name="Zeh J."/>
        </authorList>
    </citation>
    <scope>NUCLEOTIDE SEQUENCE [LARGE SCALE GENOMIC DNA]</scope>
    <source>
        <strain evidence="3">IN4F17</strain>
        <tissue evidence="3">Whole Body</tissue>
    </source>
</reference>
<feature type="domain" description="Reverse transcriptase" evidence="2">
    <location>
        <begin position="4"/>
        <end position="55"/>
    </location>
</feature>
<dbReference type="Proteomes" id="UP001235939">
    <property type="component" value="Chromosome 07"/>
</dbReference>
<sequence length="402" mass="45430">MTPKNYRPISLTSIFCKLMEKIILRRLTYHLDTRNLLPKEQYGFRKGHKFQEEMEQCVKVRLVRVFTREILWEIGLRSWHGGILSGEVVPGDGNHRGSPGEVESQSDHAGPERSGLQSSCADCGHQWETVGVKQATESPGKRTQVRAVESRETVEDQQLRGSCEQRLKLEFFWGLEPPLQHGQQPRQAEVTVQVQYHGSPASLQTACHQVQHQLGLAAASLPSHLHHSSGPQVAQRPQLQATWLLAQAGQHLPHNSATNSHQEQILRSLTGGSNLYQGQPIWFDDSLALDDIGQSVVIWVDGLQSQMVVWGLKLENNLSESGLNYTSIIICDFFEGWIAQWFIREYFESLQNCMLTSPLNDAREELTLGQNSPNCIQCPVYKILCGLSWVEFKVASWKPKYV</sequence>
<evidence type="ECO:0000313" key="3">
    <source>
        <dbReference type="EMBL" id="UYV70593.1"/>
    </source>
</evidence>
<name>A0ABY6KP42_9ARAC</name>
<gene>
    <name evidence="3" type="ORF">LAZ67_7003628</name>
</gene>
<dbReference type="InterPro" id="IPR000477">
    <property type="entry name" value="RT_dom"/>
</dbReference>
<feature type="region of interest" description="Disordered" evidence="1">
    <location>
        <begin position="90"/>
        <end position="120"/>
    </location>
</feature>